<dbReference type="RefSeq" id="WP_205101303.1">
    <property type="nucleotide sequence ID" value="NZ_JACJJC010000001.1"/>
</dbReference>
<feature type="compositionally biased region" description="Basic and acidic residues" evidence="1">
    <location>
        <begin position="10"/>
        <end position="20"/>
    </location>
</feature>
<reference evidence="2 3" key="1">
    <citation type="journal article" date="2021" name="Sci. Rep.">
        <title>The distribution of antibiotic resistance genes in chicken gut microbiota commensals.</title>
        <authorList>
            <person name="Juricova H."/>
            <person name="Matiasovicova J."/>
            <person name="Kubasova T."/>
            <person name="Cejkova D."/>
            <person name="Rychlik I."/>
        </authorList>
    </citation>
    <scope>NUCLEOTIDE SEQUENCE [LARGE SCALE GENOMIC DNA]</scope>
    <source>
        <strain evidence="2 3">An829</strain>
    </source>
</reference>
<proteinExistence type="predicted"/>
<evidence type="ECO:0000256" key="1">
    <source>
        <dbReference type="SAM" id="MobiDB-lite"/>
    </source>
</evidence>
<keyword evidence="3" id="KW-1185">Reference proteome</keyword>
<organism evidence="2 3">
    <name type="scientific">Sutterella massiliensis</name>
    <dbReference type="NCBI Taxonomy" id="1816689"/>
    <lineage>
        <taxon>Bacteria</taxon>
        <taxon>Pseudomonadati</taxon>
        <taxon>Pseudomonadota</taxon>
        <taxon>Betaproteobacteria</taxon>
        <taxon>Burkholderiales</taxon>
        <taxon>Sutterellaceae</taxon>
        <taxon>Sutterella</taxon>
    </lineage>
</organism>
<sequence>MQQEKSQPFTREDMKSAPQKLLRDGRTANAVVTKIEAAGRTWTVKDFSSRPWFVRWFIAPVLLSRELAFLNRLEGVDGIADSAFRIDRYAIAVQFMPGESIGKRVKERVTPDFLEKLEALVDAMHARGVVHLDLRGLGNVMIRPDDTPGIIDFQSSLFTDRMPRGLRKILEDFDFSGVLKKWAKYQPEAMGDARKAELERINKVRRFWVFRGYFGMKKKKRR</sequence>
<evidence type="ECO:0008006" key="4">
    <source>
        <dbReference type="Google" id="ProtNLM"/>
    </source>
</evidence>
<name>A0ABS2DNB9_9BURK</name>
<dbReference type="Proteomes" id="UP000715095">
    <property type="component" value="Unassembled WGS sequence"/>
</dbReference>
<protein>
    <recommendedName>
        <fullName evidence="4">Protein kinase domain-containing protein</fullName>
    </recommendedName>
</protein>
<gene>
    <name evidence="2" type="ORF">H6A60_00045</name>
</gene>
<dbReference type="SUPFAM" id="SSF56112">
    <property type="entry name" value="Protein kinase-like (PK-like)"/>
    <property type="match status" value="1"/>
</dbReference>
<feature type="region of interest" description="Disordered" evidence="1">
    <location>
        <begin position="1"/>
        <end position="20"/>
    </location>
</feature>
<accession>A0ABS2DNB9</accession>
<dbReference type="EMBL" id="JACJJC010000001">
    <property type="protein sequence ID" value="MBM6702905.1"/>
    <property type="molecule type" value="Genomic_DNA"/>
</dbReference>
<evidence type="ECO:0000313" key="3">
    <source>
        <dbReference type="Proteomes" id="UP000715095"/>
    </source>
</evidence>
<evidence type="ECO:0000313" key="2">
    <source>
        <dbReference type="EMBL" id="MBM6702905.1"/>
    </source>
</evidence>
<dbReference type="InterPro" id="IPR011009">
    <property type="entry name" value="Kinase-like_dom_sf"/>
</dbReference>
<comment type="caution">
    <text evidence="2">The sequence shown here is derived from an EMBL/GenBank/DDBJ whole genome shotgun (WGS) entry which is preliminary data.</text>
</comment>